<dbReference type="AlphaFoldDB" id="A0AAV4H7S1"/>
<dbReference type="Proteomes" id="UP000762676">
    <property type="component" value="Unassembled WGS sequence"/>
</dbReference>
<dbReference type="CDD" id="cd00063">
    <property type="entry name" value="FN3"/>
    <property type="match status" value="1"/>
</dbReference>
<dbReference type="InterPro" id="IPR003961">
    <property type="entry name" value="FN3_dom"/>
</dbReference>
<protein>
    <submittedName>
        <fullName evidence="2">Neuronal cell adhesion molecule</fullName>
    </submittedName>
</protein>
<dbReference type="PROSITE" id="PS50853">
    <property type="entry name" value="FN3"/>
    <property type="match status" value="1"/>
</dbReference>
<dbReference type="EMBL" id="BMAT01001804">
    <property type="protein sequence ID" value="GFR92805.1"/>
    <property type="molecule type" value="Genomic_DNA"/>
</dbReference>
<feature type="domain" description="Fibronectin type-III" evidence="1">
    <location>
        <begin position="1"/>
        <end position="68"/>
    </location>
</feature>
<evidence type="ECO:0000313" key="2">
    <source>
        <dbReference type="EMBL" id="GFR92805.1"/>
    </source>
</evidence>
<evidence type="ECO:0000259" key="1">
    <source>
        <dbReference type="PROSITE" id="PS50853"/>
    </source>
</evidence>
<reference evidence="2 3" key="1">
    <citation type="journal article" date="2021" name="Elife">
        <title>Chloroplast acquisition without the gene transfer in kleptoplastic sea slugs, Plakobranchus ocellatus.</title>
        <authorList>
            <person name="Maeda T."/>
            <person name="Takahashi S."/>
            <person name="Yoshida T."/>
            <person name="Shimamura S."/>
            <person name="Takaki Y."/>
            <person name="Nagai Y."/>
            <person name="Toyoda A."/>
            <person name="Suzuki Y."/>
            <person name="Arimoto A."/>
            <person name="Ishii H."/>
            <person name="Satoh N."/>
            <person name="Nishiyama T."/>
            <person name="Hasebe M."/>
            <person name="Maruyama T."/>
            <person name="Minagawa J."/>
            <person name="Obokata J."/>
            <person name="Shigenobu S."/>
        </authorList>
    </citation>
    <scope>NUCLEOTIDE SEQUENCE [LARGE SCALE GENOMIC DNA]</scope>
</reference>
<accession>A0AAV4H7S1</accession>
<organism evidence="2 3">
    <name type="scientific">Elysia marginata</name>
    <dbReference type="NCBI Taxonomy" id="1093978"/>
    <lineage>
        <taxon>Eukaryota</taxon>
        <taxon>Metazoa</taxon>
        <taxon>Spiralia</taxon>
        <taxon>Lophotrochozoa</taxon>
        <taxon>Mollusca</taxon>
        <taxon>Gastropoda</taxon>
        <taxon>Heterobranchia</taxon>
        <taxon>Euthyneura</taxon>
        <taxon>Panpulmonata</taxon>
        <taxon>Sacoglossa</taxon>
        <taxon>Placobranchoidea</taxon>
        <taxon>Plakobranchidae</taxon>
        <taxon>Elysia</taxon>
    </lineage>
</organism>
<gene>
    <name evidence="2" type="ORF">ElyMa_000876400</name>
</gene>
<dbReference type="SUPFAM" id="SSF49265">
    <property type="entry name" value="Fibronectin type III"/>
    <property type="match status" value="1"/>
</dbReference>
<dbReference type="Gene3D" id="2.60.40.10">
    <property type="entry name" value="Immunoglobulins"/>
    <property type="match status" value="2"/>
</dbReference>
<name>A0AAV4H7S1_9GAST</name>
<sequence>MSYIVYYRKHEDDKDDGQWEVVKTEETFHNVVVGADNYYLPYDVQVQANNEKGVGPNSSIALVYSAEILPTQQPTFVAANAVNGTAGIVEWIGVPNTREAAHGQIGGYQINYWQGINTLCEDTFESEAQSINIYGDATEGLLIGMEPGE</sequence>
<comment type="caution">
    <text evidence="2">The sequence shown here is derived from an EMBL/GenBank/DDBJ whole genome shotgun (WGS) entry which is preliminary data.</text>
</comment>
<dbReference type="InterPro" id="IPR036116">
    <property type="entry name" value="FN3_sf"/>
</dbReference>
<evidence type="ECO:0000313" key="3">
    <source>
        <dbReference type="Proteomes" id="UP000762676"/>
    </source>
</evidence>
<keyword evidence="3" id="KW-1185">Reference proteome</keyword>
<proteinExistence type="predicted"/>
<dbReference type="InterPro" id="IPR013783">
    <property type="entry name" value="Ig-like_fold"/>
</dbReference>